<keyword evidence="2" id="KW-1185">Reference proteome</keyword>
<dbReference type="Proteomes" id="UP001389717">
    <property type="component" value="Unassembled WGS sequence"/>
</dbReference>
<name>A0ABU9K7M9_9BACI</name>
<evidence type="ECO:0000313" key="2">
    <source>
        <dbReference type="Proteomes" id="UP001389717"/>
    </source>
</evidence>
<dbReference type="EMBL" id="JBBYAF010000011">
    <property type="protein sequence ID" value="MEL3972091.1"/>
    <property type="molecule type" value="Genomic_DNA"/>
</dbReference>
<protein>
    <submittedName>
        <fullName evidence="1">Uncharacterized protein</fullName>
    </submittedName>
</protein>
<dbReference type="RefSeq" id="WP_341982031.1">
    <property type="nucleotide sequence ID" value="NZ_JBBYAF010000011.1"/>
</dbReference>
<proteinExistence type="predicted"/>
<organism evidence="1 2">
    <name type="scientific">Rossellomorea oryzaecorticis</name>
    <dbReference type="NCBI Taxonomy" id="1396505"/>
    <lineage>
        <taxon>Bacteria</taxon>
        <taxon>Bacillati</taxon>
        <taxon>Bacillota</taxon>
        <taxon>Bacilli</taxon>
        <taxon>Bacillales</taxon>
        <taxon>Bacillaceae</taxon>
        <taxon>Rossellomorea</taxon>
    </lineage>
</organism>
<sequence length="254" mass="29229">MSKYYKSNGLYDYLDSNPNPSLKFPKGELWALIYADKEDNFEPRVLALVIGVNETGKIVNNAVETRKLLRQISTRTGLPLVTIVFRTDLPTIEEVDYSVGDNKLMKISLKQLADELKDLGLPLNDLPTSHAINKASSSAYQNWQRENLGNKIVAVDIDMFKVSDQGDLVRFYELKRSFQSFEDWKPYVDDYNNFRALSKLANQTGVEFDIVYNIRTNNPWNDNVQELNVFNVDFSKQTPISEGRRISLSDFMEY</sequence>
<gene>
    <name evidence="1" type="ORF">AAEO50_07355</name>
</gene>
<reference evidence="1 2" key="1">
    <citation type="submission" date="2024-04" db="EMBL/GenBank/DDBJ databases">
        <title>Bacillus oryzaecorticis sp. nov., a moderately halophilic bacterium isolated from rice husks.</title>
        <authorList>
            <person name="Zhu H.-S."/>
        </authorList>
    </citation>
    <scope>NUCLEOTIDE SEQUENCE [LARGE SCALE GENOMIC DNA]</scope>
    <source>
        <strain evidence="1 2">ZC255</strain>
    </source>
</reference>
<evidence type="ECO:0000313" key="1">
    <source>
        <dbReference type="EMBL" id="MEL3972091.1"/>
    </source>
</evidence>
<accession>A0ABU9K7M9</accession>
<comment type="caution">
    <text evidence="1">The sequence shown here is derived from an EMBL/GenBank/DDBJ whole genome shotgun (WGS) entry which is preliminary data.</text>
</comment>